<dbReference type="EMBL" id="PYAT01000003">
    <property type="protein sequence ID" value="PSL41212.1"/>
    <property type="molecule type" value="Genomic_DNA"/>
</dbReference>
<accession>A0A2P8H4R4</accession>
<feature type="compositionally biased region" description="Polar residues" evidence="1">
    <location>
        <begin position="29"/>
        <end position="38"/>
    </location>
</feature>
<sequence length="145" mass="16232">MEGLLIGLIVMALGALFSQKKTDEEAPGQKNTPQATRQRTIKRAEDYAKEIFGEIQTQTKQQPEKTRQVTRKVQETVADSRSWGREAKKEIPVNETVGRLTANQTRTAVSAKTPSAADELFPLKKEDLKKSIILAEILMPPKSKR</sequence>
<protein>
    <submittedName>
        <fullName evidence="2">Uncharacterized protein</fullName>
    </submittedName>
</protein>
<dbReference type="Proteomes" id="UP000242682">
    <property type="component" value="Unassembled WGS sequence"/>
</dbReference>
<reference evidence="2 3" key="1">
    <citation type="submission" date="2018-03" db="EMBL/GenBank/DDBJ databases">
        <title>Genomic Encyclopedia of Type Strains, Phase III (KMG-III): the genomes of soil and plant-associated and newly described type strains.</title>
        <authorList>
            <person name="Whitman W."/>
        </authorList>
    </citation>
    <scope>NUCLEOTIDE SEQUENCE [LARGE SCALE GENOMIC DNA]</scope>
    <source>
        <strain evidence="2 3">CGMCC 1.12259</strain>
    </source>
</reference>
<evidence type="ECO:0000313" key="3">
    <source>
        <dbReference type="Proteomes" id="UP000242682"/>
    </source>
</evidence>
<dbReference type="OrthoDB" id="2734847at2"/>
<dbReference type="RefSeq" id="WP_106532710.1">
    <property type="nucleotide sequence ID" value="NZ_PYAT01000003.1"/>
</dbReference>
<comment type="caution">
    <text evidence="2">The sequence shown here is derived from an EMBL/GenBank/DDBJ whole genome shotgun (WGS) entry which is preliminary data.</text>
</comment>
<name>A0A2P8H4R4_9BACL</name>
<proteinExistence type="predicted"/>
<gene>
    <name evidence="2" type="ORF">B0H99_103348</name>
</gene>
<organism evidence="2 3">
    <name type="scientific">Planomicrobium soli</name>
    <dbReference type="NCBI Taxonomy" id="1176648"/>
    <lineage>
        <taxon>Bacteria</taxon>
        <taxon>Bacillati</taxon>
        <taxon>Bacillota</taxon>
        <taxon>Bacilli</taxon>
        <taxon>Bacillales</taxon>
        <taxon>Caryophanaceae</taxon>
        <taxon>Planomicrobium</taxon>
    </lineage>
</organism>
<dbReference type="AlphaFoldDB" id="A0A2P8H4R4"/>
<evidence type="ECO:0000256" key="1">
    <source>
        <dbReference type="SAM" id="MobiDB-lite"/>
    </source>
</evidence>
<feature type="region of interest" description="Disordered" evidence="1">
    <location>
        <begin position="54"/>
        <end position="90"/>
    </location>
</feature>
<feature type="region of interest" description="Disordered" evidence="1">
    <location>
        <begin position="20"/>
        <end position="40"/>
    </location>
</feature>
<keyword evidence="3" id="KW-1185">Reference proteome</keyword>
<evidence type="ECO:0000313" key="2">
    <source>
        <dbReference type="EMBL" id="PSL41212.1"/>
    </source>
</evidence>